<evidence type="ECO:0008006" key="3">
    <source>
        <dbReference type="Google" id="ProtNLM"/>
    </source>
</evidence>
<name>A0A917K9G1_9PROT</name>
<sequence length="283" mass="30855">MHCQRGGHALNIVLPSGRVRDHHAPLFHVFAAGLRMTPELEAKQHRIAALAGPIRPIAGNLPIAATTAIKITRALISAGPSNQIAPFSGGSWGGQVPAGGPRGLRSFDRPEKRPDDPFAIRRLGAELDRWMTSTIATGQVDTGVGELDYDEAYAMTLSNLDPYRIDHLDEIAHLAIRHGAGNCGYIASTAFALMRHAGVAPLDLILILPRSGPRFFRNHTVAVLGIPDVSGNQKEPPFDQWADTAVLADAWQEEMSMPASVLADRWPRDTYHYLSYARVRPRS</sequence>
<comment type="caution">
    <text evidence="1">The sequence shown here is derived from an EMBL/GenBank/DDBJ whole genome shotgun (WGS) entry which is preliminary data.</text>
</comment>
<accession>A0A917K9G1</accession>
<dbReference type="Proteomes" id="UP000661507">
    <property type="component" value="Unassembled WGS sequence"/>
</dbReference>
<reference evidence="1" key="2">
    <citation type="submission" date="2020-09" db="EMBL/GenBank/DDBJ databases">
        <authorList>
            <person name="Sun Q."/>
            <person name="Zhou Y."/>
        </authorList>
    </citation>
    <scope>NUCLEOTIDE SEQUENCE</scope>
    <source>
        <strain evidence="1">CGMCC 1.3617</strain>
    </source>
</reference>
<dbReference type="EMBL" id="BMKW01000002">
    <property type="protein sequence ID" value="GGJ03629.1"/>
    <property type="molecule type" value="Genomic_DNA"/>
</dbReference>
<reference evidence="1" key="1">
    <citation type="journal article" date="2014" name="Int. J. Syst. Evol. Microbiol.">
        <title>Complete genome sequence of Corynebacterium casei LMG S-19264T (=DSM 44701T), isolated from a smear-ripened cheese.</title>
        <authorList>
            <consortium name="US DOE Joint Genome Institute (JGI-PGF)"/>
            <person name="Walter F."/>
            <person name="Albersmeier A."/>
            <person name="Kalinowski J."/>
            <person name="Ruckert C."/>
        </authorList>
    </citation>
    <scope>NUCLEOTIDE SEQUENCE</scope>
    <source>
        <strain evidence="1">CGMCC 1.3617</strain>
    </source>
</reference>
<dbReference type="AlphaFoldDB" id="A0A917K9G1"/>
<evidence type="ECO:0000313" key="2">
    <source>
        <dbReference type="Proteomes" id="UP000661507"/>
    </source>
</evidence>
<proteinExistence type="predicted"/>
<organism evidence="1 2">
    <name type="scientific">Neoroseomonas lacus</name>
    <dbReference type="NCBI Taxonomy" id="287609"/>
    <lineage>
        <taxon>Bacteria</taxon>
        <taxon>Pseudomonadati</taxon>
        <taxon>Pseudomonadota</taxon>
        <taxon>Alphaproteobacteria</taxon>
        <taxon>Acetobacterales</taxon>
        <taxon>Acetobacteraceae</taxon>
        <taxon>Neoroseomonas</taxon>
    </lineage>
</organism>
<evidence type="ECO:0000313" key="1">
    <source>
        <dbReference type="EMBL" id="GGJ03629.1"/>
    </source>
</evidence>
<gene>
    <name evidence="1" type="ORF">GCM10011320_08270</name>
</gene>
<protein>
    <recommendedName>
        <fullName evidence="3">Transglutaminase-like domain-containing protein</fullName>
    </recommendedName>
</protein>
<keyword evidence="2" id="KW-1185">Reference proteome</keyword>